<organism evidence="4 5">
    <name type="scientific">Kineosporia babensis</name>
    <dbReference type="NCBI Taxonomy" id="499548"/>
    <lineage>
        <taxon>Bacteria</taxon>
        <taxon>Bacillati</taxon>
        <taxon>Actinomycetota</taxon>
        <taxon>Actinomycetes</taxon>
        <taxon>Kineosporiales</taxon>
        <taxon>Kineosporiaceae</taxon>
        <taxon>Kineosporia</taxon>
    </lineage>
</organism>
<dbReference type="InterPro" id="IPR001867">
    <property type="entry name" value="OmpR/PhoB-type_DNA-bd"/>
</dbReference>
<dbReference type="SUPFAM" id="SSF69618">
    <property type="entry name" value="HemD-like"/>
    <property type="match status" value="1"/>
</dbReference>
<dbReference type="PROSITE" id="PS51755">
    <property type="entry name" value="OMPR_PHOB"/>
    <property type="match status" value="1"/>
</dbReference>
<proteinExistence type="predicted"/>
<name>A0A9X1NK42_9ACTN</name>
<dbReference type="InterPro" id="IPR036388">
    <property type="entry name" value="WH-like_DNA-bd_sf"/>
</dbReference>
<dbReference type="Pfam" id="PF02602">
    <property type="entry name" value="HEM4"/>
    <property type="match status" value="1"/>
</dbReference>
<gene>
    <name evidence="4" type="ORF">LR394_32475</name>
</gene>
<dbReference type="InterPro" id="IPR003754">
    <property type="entry name" value="4pyrrol_synth_uPrphyn_synth"/>
</dbReference>
<dbReference type="Proteomes" id="UP001138997">
    <property type="component" value="Unassembled WGS sequence"/>
</dbReference>
<sequence length="367" mass="39141">MAPEALTGFSILLTCDRRADELAANFSRRGAGVIQAPTLRFLPLEEDDELISLTRQVVRRPPDAVIVTTAIGFRGWIETADSAGLAPHLLEVLSEAQIMARGPKARGAIRAAGLIESWSAASETTAEVVDALVAQGVAGRRVVIQLHGATDESLIERLRVAGADVVAVPVYRWGPAPDPVAVERSIEATCNRTVDVVLFTSAPGAEAFLATAARLGRREDLIKALQMDVVAAAVGRVTAKPLLEQGINPLIPDRSRLGALIRTTVDHLTTVRTRSLNTEQGVLEMRGQTALLNGRTLNLSPAPMAILRELARRPGHVVDRPTLLTALPGASDLHAVEVAVARLRAGLGTAKIVQTVVKRGYRLVVKT</sequence>
<keyword evidence="5" id="KW-1185">Reference proteome</keyword>
<protein>
    <submittedName>
        <fullName evidence="4">Uroporphyrinogen-III synthase</fullName>
        <ecNumber evidence="4">4.2.1.75</ecNumber>
    </submittedName>
</protein>
<feature type="domain" description="OmpR/PhoB-type" evidence="3">
    <location>
        <begin position="273"/>
        <end position="365"/>
    </location>
</feature>
<dbReference type="Pfam" id="PF00486">
    <property type="entry name" value="Trans_reg_C"/>
    <property type="match status" value="1"/>
</dbReference>
<evidence type="ECO:0000313" key="5">
    <source>
        <dbReference type="Proteomes" id="UP001138997"/>
    </source>
</evidence>
<dbReference type="GO" id="GO:0004852">
    <property type="term" value="F:uroporphyrinogen-III synthase activity"/>
    <property type="evidence" value="ECO:0007669"/>
    <property type="project" value="UniProtKB-EC"/>
</dbReference>
<dbReference type="Gene3D" id="1.10.10.10">
    <property type="entry name" value="Winged helix-like DNA-binding domain superfamily/Winged helix DNA-binding domain"/>
    <property type="match status" value="1"/>
</dbReference>
<dbReference type="InterPro" id="IPR039793">
    <property type="entry name" value="UROS/Hem4"/>
</dbReference>
<keyword evidence="1 2" id="KW-0238">DNA-binding</keyword>
<dbReference type="RefSeq" id="WP_231448440.1">
    <property type="nucleotide sequence ID" value="NZ_JAJOMB010000023.1"/>
</dbReference>
<evidence type="ECO:0000259" key="3">
    <source>
        <dbReference type="PROSITE" id="PS51755"/>
    </source>
</evidence>
<evidence type="ECO:0000256" key="1">
    <source>
        <dbReference type="ARBA" id="ARBA00023125"/>
    </source>
</evidence>
<accession>A0A9X1NK42</accession>
<dbReference type="Gene3D" id="3.40.50.10090">
    <property type="match status" value="2"/>
</dbReference>
<reference evidence="4" key="1">
    <citation type="submission" date="2021-11" db="EMBL/GenBank/DDBJ databases">
        <title>Streptomyces corallinus and Kineosporia corallina sp. nov., two new coral-derived marine actinobacteria.</title>
        <authorList>
            <person name="Buangrab K."/>
            <person name="Sutthacheep M."/>
            <person name="Yeemin T."/>
            <person name="Harunari E."/>
            <person name="Igarashi Y."/>
            <person name="Sripreechasak P."/>
            <person name="Kanchanasin P."/>
            <person name="Tanasupawat S."/>
            <person name="Phongsopitanun W."/>
        </authorList>
    </citation>
    <scope>NUCLEOTIDE SEQUENCE</scope>
    <source>
        <strain evidence="4">JCM 31032</strain>
    </source>
</reference>
<dbReference type="SMART" id="SM00862">
    <property type="entry name" value="Trans_reg_C"/>
    <property type="match status" value="1"/>
</dbReference>
<dbReference type="GO" id="GO:0006780">
    <property type="term" value="P:uroporphyrinogen III biosynthetic process"/>
    <property type="evidence" value="ECO:0007669"/>
    <property type="project" value="InterPro"/>
</dbReference>
<dbReference type="EC" id="4.2.1.75" evidence="4"/>
<feature type="DNA-binding region" description="OmpR/PhoB-type" evidence="2">
    <location>
        <begin position="273"/>
        <end position="365"/>
    </location>
</feature>
<dbReference type="GO" id="GO:0000160">
    <property type="term" value="P:phosphorelay signal transduction system"/>
    <property type="evidence" value="ECO:0007669"/>
    <property type="project" value="InterPro"/>
</dbReference>
<evidence type="ECO:0000256" key="2">
    <source>
        <dbReference type="PROSITE-ProRule" id="PRU01091"/>
    </source>
</evidence>
<dbReference type="AlphaFoldDB" id="A0A9X1NK42"/>
<dbReference type="GO" id="GO:0006355">
    <property type="term" value="P:regulation of DNA-templated transcription"/>
    <property type="evidence" value="ECO:0007669"/>
    <property type="project" value="InterPro"/>
</dbReference>
<dbReference type="InterPro" id="IPR036108">
    <property type="entry name" value="4pyrrol_syn_uPrphyn_synt_sf"/>
</dbReference>
<dbReference type="CDD" id="cd06578">
    <property type="entry name" value="HemD"/>
    <property type="match status" value="1"/>
</dbReference>
<dbReference type="CDD" id="cd00383">
    <property type="entry name" value="trans_reg_C"/>
    <property type="match status" value="1"/>
</dbReference>
<dbReference type="PANTHER" id="PTHR40082">
    <property type="entry name" value="BLR5956 PROTEIN"/>
    <property type="match status" value="1"/>
</dbReference>
<evidence type="ECO:0000313" key="4">
    <source>
        <dbReference type="EMBL" id="MCD5315623.1"/>
    </source>
</evidence>
<keyword evidence="4" id="KW-0456">Lyase</keyword>
<dbReference type="GO" id="GO:0003677">
    <property type="term" value="F:DNA binding"/>
    <property type="evidence" value="ECO:0007669"/>
    <property type="project" value="UniProtKB-UniRule"/>
</dbReference>
<dbReference type="EMBL" id="JAJOMB010000023">
    <property type="protein sequence ID" value="MCD5315623.1"/>
    <property type="molecule type" value="Genomic_DNA"/>
</dbReference>
<comment type="caution">
    <text evidence="4">The sequence shown here is derived from an EMBL/GenBank/DDBJ whole genome shotgun (WGS) entry which is preliminary data.</text>
</comment>
<dbReference type="PANTHER" id="PTHR40082:SF1">
    <property type="entry name" value="BLR5956 PROTEIN"/>
    <property type="match status" value="1"/>
</dbReference>
<dbReference type="InterPro" id="IPR016032">
    <property type="entry name" value="Sig_transdc_resp-reg_C-effctor"/>
</dbReference>
<dbReference type="NCBIfam" id="NF005568">
    <property type="entry name" value="PRK07239.1"/>
    <property type="match status" value="1"/>
</dbReference>
<dbReference type="SUPFAM" id="SSF46894">
    <property type="entry name" value="C-terminal effector domain of the bipartite response regulators"/>
    <property type="match status" value="1"/>
</dbReference>